<comment type="similarity">
    <text evidence="4 12">Belongs to the TOP6A family.</text>
</comment>
<dbReference type="GO" id="GO:0000228">
    <property type="term" value="C:nuclear chromosome"/>
    <property type="evidence" value="ECO:0007669"/>
    <property type="project" value="TreeGrafter"/>
</dbReference>
<evidence type="ECO:0000256" key="4">
    <source>
        <dbReference type="ARBA" id="ARBA00006559"/>
    </source>
</evidence>
<dbReference type="EC" id="5.6.2.2" evidence="5"/>
<sequence>LKLKNNETKVSFGSKRSRGRFCVLVHTLNIMHRLMITRNVCTRRELYYQNPQLFNSQSVLDAAIRDICSLLDAPSWQLGVMATSKGLISGPAVLFLESGENIDCNNPGGVLIPQDIHLLERVESPARFILVLEKDATFQKLLDENVLERLGPCLLVTGKGYPDVCTRVLVHRLWKYLKVPVFALVDADPHGVEILCVYRFGSLAMSHQAELSVPAIRWIGIHPSDISQLALQAQPLVDTDVNKLRHLAARPYIRSNPVLHNQVQILLTGGRKAEIEGVARFSSCYLTDAYLPTKILNCDIL</sequence>
<evidence type="ECO:0000256" key="11">
    <source>
        <dbReference type="ARBA" id="ARBA00023242"/>
    </source>
</evidence>
<evidence type="ECO:0000256" key="7">
    <source>
        <dbReference type="ARBA" id="ARBA00022842"/>
    </source>
</evidence>
<reference evidence="15" key="2">
    <citation type="submission" date="2023-05" db="EMBL/GenBank/DDBJ databases">
        <authorList>
            <person name="Fouks B."/>
        </authorList>
    </citation>
    <scope>NUCLEOTIDE SEQUENCE</scope>
    <source>
        <strain evidence="15">Stay&amp;Tobe</strain>
        <tissue evidence="15">Testes</tissue>
    </source>
</reference>
<dbReference type="InterPro" id="IPR036078">
    <property type="entry name" value="Spo11/TopoVI_A_sf"/>
</dbReference>
<dbReference type="Proteomes" id="UP001233999">
    <property type="component" value="Unassembled WGS sequence"/>
</dbReference>
<dbReference type="Pfam" id="PF21180">
    <property type="entry name" value="TOP6A-Spo11_Toprim"/>
    <property type="match status" value="1"/>
</dbReference>
<organism evidence="15 16">
    <name type="scientific">Diploptera punctata</name>
    <name type="common">Pacific beetle cockroach</name>
    <dbReference type="NCBI Taxonomy" id="6984"/>
    <lineage>
        <taxon>Eukaryota</taxon>
        <taxon>Metazoa</taxon>
        <taxon>Ecdysozoa</taxon>
        <taxon>Arthropoda</taxon>
        <taxon>Hexapoda</taxon>
        <taxon>Insecta</taxon>
        <taxon>Pterygota</taxon>
        <taxon>Neoptera</taxon>
        <taxon>Polyneoptera</taxon>
        <taxon>Dictyoptera</taxon>
        <taxon>Blattodea</taxon>
        <taxon>Blaberoidea</taxon>
        <taxon>Blaberidae</taxon>
        <taxon>Diplopterinae</taxon>
        <taxon>Diploptera</taxon>
    </lineage>
</organism>
<evidence type="ECO:0000259" key="13">
    <source>
        <dbReference type="Pfam" id="PF04406"/>
    </source>
</evidence>
<dbReference type="Pfam" id="PF04406">
    <property type="entry name" value="TP6A_N"/>
    <property type="match status" value="1"/>
</dbReference>
<dbReference type="PROSITE" id="PS52041">
    <property type="entry name" value="TOPO_IIB"/>
    <property type="match status" value="1"/>
</dbReference>
<keyword evidence="16" id="KW-1185">Reference proteome</keyword>
<dbReference type="PRINTS" id="PR01551">
    <property type="entry name" value="SPO11HOMOLOG"/>
</dbReference>
<proteinExistence type="inferred from homology"/>
<keyword evidence="11" id="KW-0539">Nucleus</keyword>
<dbReference type="SUPFAM" id="SSF56726">
    <property type="entry name" value="DNA topoisomerase IV, alpha subunit"/>
    <property type="match status" value="1"/>
</dbReference>
<dbReference type="GO" id="GO:0003918">
    <property type="term" value="F:DNA topoisomerase type II (double strand cut, ATP-hydrolyzing) activity"/>
    <property type="evidence" value="ECO:0007669"/>
    <property type="project" value="UniProtKB-UniRule"/>
</dbReference>
<dbReference type="CDD" id="cd00223">
    <property type="entry name" value="TOPRIM_TopoIIB_SPO"/>
    <property type="match status" value="1"/>
</dbReference>
<dbReference type="GO" id="GO:0005524">
    <property type="term" value="F:ATP binding"/>
    <property type="evidence" value="ECO:0007669"/>
    <property type="project" value="InterPro"/>
</dbReference>
<evidence type="ECO:0000313" key="16">
    <source>
        <dbReference type="Proteomes" id="UP001233999"/>
    </source>
</evidence>
<keyword evidence="7" id="KW-0460">Magnesium</keyword>
<dbReference type="AlphaFoldDB" id="A0AAD8ECQ1"/>
<evidence type="ECO:0000256" key="8">
    <source>
        <dbReference type="ARBA" id="ARBA00023029"/>
    </source>
</evidence>
<feature type="domain" description="Topoisomerase 6 subunit A/Spo11 TOPRIM" evidence="14">
    <location>
        <begin position="128"/>
        <end position="295"/>
    </location>
</feature>
<dbReference type="GO" id="GO:0042138">
    <property type="term" value="P:meiotic DNA double-strand break formation"/>
    <property type="evidence" value="ECO:0007669"/>
    <property type="project" value="InterPro"/>
</dbReference>
<dbReference type="GO" id="GO:0007131">
    <property type="term" value="P:reciprocal meiotic recombination"/>
    <property type="evidence" value="ECO:0007669"/>
    <property type="project" value="TreeGrafter"/>
</dbReference>
<dbReference type="Gene3D" id="1.10.10.10">
    <property type="entry name" value="Winged helix-like DNA-binding domain superfamily/Winged helix DNA-binding domain"/>
    <property type="match status" value="1"/>
</dbReference>
<dbReference type="InterPro" id="IPR002815">
    <property type="entry name" value="Spo11/TopoVI_A"/>
</dbReference>
<accession>A0AAD8ECQ1</accession>
<evidence type="ECO:0000256" key="1">
    <source>
        <dbReference type="ARBA" id="ARBA00000185"/>
    </source>
</evidence>
<keyword evidence="10 12" id="KW-0413">Isomerase</keyword>
<dbReference type="GO" id="GO:0003677">
    <property type="term" value="F:DNA binding"/>
    <property type="evidence" value="ECO:0007669"/>
    <property type="project" value="UniProtKB-UniRule"/>
</dbReference>
<name>A0AAD8ECQ1_DIPPU</name>
<dbReference type="Gene3D" id="3.40.1360.10">
    <property type="match status" value="1"/>
</dbReference>
<feature type="non-terminal residue" evidence="15">
    <location>
        <position position="301"/>
    </location>
</feature>
<comment type="cofactor">
    <cofactor evidence="2">
        <name>Mg(2+)</name>
        <dbReference type="ChEBI" id="CHEBI:18420"/>
    </cofactor>
</comment>
<dbReference type="PANTHER" id="PTHR10848:SF0">
    <property type="entry name" value="MEIOTIC RECOMBINATION PROTEIN SPO11"/>
    <property type="match status" value="1"/>
</dbReference>
<evidence type="ECO:0000256" key="6">
    <source>
        <dbReference type="ARBA" id="ARBA00022723"/>
    </source>
</evidence>
<evidence type="ECO:0000256" key="12">
    <source>
        <dbReference type="PROSITE-ProRule" id="PRU01385"/>
    </source>
</evidence>
<keyword evidence="8 12" id="KW-0799">Topoisomerase</keyword>
<comment type="subcellular location">
    <subcellularLocation>
        <location evidence="3">Nucleus</location>
    </subcellularLocation>
</comment>
<dbReference type="InterPro" id="IPR013049">
    <property type="entry name" value="Spo11/TopoVI_A_N"/>
</dbReference>
<comment type="catalytic activity">
    <reaction evidence="1 12">
        <text>ATP-dependent breakage, passage and rejoining of double-stranded DNA.</text>
        <dbReference type="EC" id="5.6.2.2"/>
    </reaction>
</comment>
<evidence type="ECO:0000256" key="2">
    <source>
        <dbReference type="ARBA" id="ARBA00001946"/>
    </source>
</evidence>
<dbReference type="GO" id="GO:0000706">
    <property type="term" value="P:meiotic DNA double-strand break processing"/>
    <property type="evidence" value="ECO:0007669"/>
    <property type="project" value="TreeGrafter"/>
</dbReference>
<evidence type="ECO:0000256" key="10">
    <source>
        <dbReference type="ARBA" id="ARBA00023235"/>
    </source>
</evidence>
<evidence type="ECO:0000259" key="14">
    <source>
        <dbReference type="Pfam" id="PF21180"/>
    </source>
</evidence>
<dbReference type="PRINTS" id="PR01550">
    <property type="entry name" value="TOP6AFAMILY"/>
</dbReference>
<dbReference type="InterPro" id="IPR013048">
    <property type="entry name" value="Meiotic_Spo11"/>
</dbReference>
<dbReference type="GO" id="GO:0046872">
    <property type="term" value="F:metal ion binding"/>
    <property type="evidence" value="ECO:0007669"/>
    <property type="project" value="UniProtKB-KW"/>
</dbReference>
<evidence type="ECO:0000313" key="15">
    <source>
        <dbReference type="EMBL" id="KAJ9585655.1"/>
    </source>
</evidence>
<feature type="domain" description="Spo11/DNA topoisomerase VI subunit A N-terminal" evidence="13">
    <location>
        <begin position="20"/>
        <end position="80"/>
    </location>
</feature>
<dbReference type="PANTHER" id="PTHR10848">
    <property type="entry name" value="MEIOTIC RECOMBINATION PROTEIN SPO11"/>
    <property type="match status" value="1"/>
</dbReference>
<keyword evidence="6" id="KW-0479">Metal-binding</keyword>
<comment type="caution">
    <text evidence="15">The sequence shown here is derived from an EMBL/GenBank/DDBJ whole genome shotgun (WGS) entry which is preliminary data.</text>
</comment>
<keyword evidence="9 12" id="KW-0238">DNA-binding</keyword>
<feature type="active site" description="O-(5'-phospho-DNA)-tyrosine intermediate" evidence="12">
    <location>
        <position position="48"/>
    </location>
</feature>
<dbReference type="InterPro" id="IPR034136">
    <property type="entry name" value="TOPRIM_Topo6A/Spo11"/>
</dbReference>
<reference evidence="15" key="1">
    <citation type="journal article" date="2023" name="IScience">
        <title>Live-bearing cockroach genome reveals convergent evolutionary mechanisms linked to viviparity in insects and beyond.</title>
        <authorList>
            <person name="Fouks B."/>
            <person name="Harrison M.C."/>
            <person name="Mikhailova A.A."/>
            <person name="Marchal E."/>
            <person name="English S."/>
            <person name="Carruthers M."/>
            <person name="Jennings E.C."/>
            <person name="Chiamaka E.L."/>
            <person name="Frigard R.A."/>
            <person name="Pippel M."/>
            <person name="Attardo G.M."/>
            <person name="Benoit J.B."/>
            <person name="Bornberg-Bauer E."/>
            <person name="Tobe S.S."/>
        </authorList>
    </citation>
    <scope>NUCLEOTIDE SEQUENCE</scope>
    <source>
        <strain evidence="15">Stay&amp;Tobe</strain>
    </source>
</reference>
<dbReference type="EMBL" id="JASPKZ010007254">
    <property type="protein sequence ID" value="KAJ9585655.1"/>
    <property type="molecule type" value="Genomic_DNA"/>
</dbReference>
<evidence type="ECO:0000256" key="3">
    <source>
        <dbReference type="ARBA" id="ARBA00004123"/>
    </source>
</evidence>
<dbReference type="InterPro" id="IPR036388">
    <property type="entry name" value="WH-like_DNA-bd_sf"/>
</dbReference>
<protein>
    <recommendedName>
        <fullName evidence="5">DNA topoisomerase (ATP-hydrolyzing)</fullName>
        <ecNumber evidence="5">5.6.2.2</ecNumber>
    </recommendedName>
</protein>
<evidence type="ECO:0000256" key="9">
    <source>
        <dbReference type="ARBA" id="ARBA00023125"/>
    </source>
</evidence>
<evidence type="ECO:0000256" key="5">
    <source>
        <dbReference type="ARBA" id="ARBA00012895"/>
    </source>
</evidence>
<gene>
    <name evidence="15" type="ORF">L9F63_002555</name>
</gene>